<reference evidence="2 4" key="2">
    <citation type="journal article" date="2018" name="Plant J.">
        <title>The Physcomitrella patens chromosome-scale assembly reveals moss genome structure and evolution.</title>
        <authorList>
            <person name="Lang D."/>
            <person name="Ullrich K.K."/>
            <person name="Murat F."/>
            <person name="Fuchs J."/>
            <person name="Jenkins J."/>
            <person name="Haas F.B."/>
            <person name="Piednoel M."/>
            <person name="Gundlach H."/>
            <person name="Van Bel M."/>
            <person name="Meyberg R."/>
            <person name="Vives C."/>
            <person name="Morata J."/>
            <person name="Symeonidi A."/>
            <person name="Hiss M."/>
            <person name="Muchero W."/>
            <person name="Kamisugi Y."/>
            <person name="Saleh O."/>
            <person name="Blanc G."/>
            <person name="Decker E.L."/>
            <person name="van Gessel N."/>
            <person name="Grimwood J."/>
            <person name="Hayes R.D."/>
            <person name="Graham S.W."/>
            <person name="Gunter L.E."/>
            <person name="McDaniel S.F."/>
            <person name="Hoernstein S.N.W."/>
            <person name="Larsson A."/>
            <person name="Li F.W."/>
            <person name="Perroud P.F."/>
            <person name="Phillips J."/>
            <person name="Ranjan P."/>
            <person name="Rokshar D.S."/>
            <person name="Rothfels C.J."/>
            <person name="Schneider L."/>
            <person name="Shu S."/>
            <person name="Stevenson D.W."/>
            <person name="Thummler F."/>
            <person name="Tillich M."/>
            <person name="Villarreal Aguilar J.C."/>
            <person name="Widiez T."/>
            <person name="Wong G.K."/>
            <person name="Wymore A."/>
            <person name="Zhang Y."/>
            <person name="Zimmer A.D."/>
            <person name="Quatrano R.S."/>
            <person name="Mayer K.F.X."/>
            <person name="Goodstein D."/>
            <person name="Casacuberta J.M."/>
            <person name="Vandepoele K."/>
            <person name="Reski R."/>
            <person name="Cuming A.C."/>
            <person name="Tuskan G.A."/>
            <person name="Maumus F."/>
            <person name="Salse J."/>
            <person name="Schmutz J."/>
            <person name="Rensing S.A."/>
        </authorList>
    </citation>
    <scope>NUCLEOTIDE SEQUENCE [LARGE SCALE GENOMIC DNA]</scope>
    <source>
        <strain evidence="3 4">cv. Gransden 2004</strain>
    </source>
</reference>
<dbReference type="InParanoid" id="A0A2K1IYM1"/>
<keyword evidence="1" id="KW-1133">Transmembrane helix</keyword>
<sequence length="153" mass="17580">MIHRHRKSCFAVEEDRDSGWSFLKATGAYNMDQSPMKMNLGVGAHQTEEKNELPQKLWWLLRTLCLSLSFAPVITHMFSLLNHYHFRTMLSHVGGVRDKIAIHAGSDVKFAIVTFISNNGSLSCVYSDCIRRNCLFLKWFGKLNCSWLQIDNV</sequence>
<dbReference type="EMBL" id="ABEU02000019">
    <property type="protein sequence ID" value="PNR34379.1"/>
    <property type="molecule type" value="Genomic_DNA"/>
</dbReference>
<gene>
    <name evidence="2" type="ORF">PHYPA_024196</name>
</gene>
<dbReference type="EnsemblPlants" id="Pp3c19_16147V3.1">
    <property type="protein sequence ID" value="Pp3c19_16147V3.1"/>
    <property type="gene ID" value="Pp3c19_16147"/>
</dbReference>
<evidence type="ECO:0000256" key="1">
    <source>
        <dbReference type="SAM" id="Phobius"/>
    </source>
</evidence>
<dbReference type="Proteomes" id="UP000006727">
    <property type="component" value="Chromosome 19"/>
</dbReference>
<name>A0A2K1IYM1_PHYPA</name>
<dbReference type="AlphaFoldDB" id="A0A2K1IYM1"/>
<reference evidence="3" key="3">
    <citation type="submission" date="2020-12" db="UniProtKB">
        <authorList>
            <consortium name="EnsemblPlants"/>
        </authorList>
    </citation>
    <scope>IDENTIFICATION</scope>
</reference>
<evidence type="ECO:0000313" key="3">
    <source>
        <dbReference type="EnsemblPlants" id="Pp3c19_16147V3.1"/>
    </source>
</evidence>
<evidence type="ECO:0000313" key="2">
    <source>
        <dbReference type="EMBL" id="PNR34379.1"/>
    </source>
</evidence>
<proteinExistence type="predicted"/>
<keyword evidence="4" id="KW-1185">Reference proteome</keyword>
<feature type="transmembrane region" description="Helical" evidence="1">
    <location>
        <begin position="59"/>
        <end position="81"/>
    </location>
</feature>
<accession>A0A2K1IYM1</accession>
<protein>
    <submittedName>
        <fullName evidence="2 3">Uncharacterized protein</fullName>
    </submittedName>
</protein>
<evidence type="ECO:0000313" key="4">
    <source>
        <dbReference type="Proteomes" id="UP000006727"/>
    </source>
</evidence>
<keyword evidence="1" id="KW-0812">Transmembrane</keyword>
<organism evidence="2">
    <name type="scientific">Physcomitrium patens</name>
    <name type="common">Spreading-leaved earth moss</name>
    <name type="synonym">Physcomitrella patens</name>
    <dbReference type="NCBI Taxonomy" id="3218"/>
    <lineage>
        <taxon>Eukaryota</taxon>
        <taxon>Viridiplantae</taxon>
        <taxon>Streptophyta</taxon>
        <taxon>Embryophyta</taxon>
        <taxon>Bryophyta</taxon>
        <taxon>Bryophytina</taxon>
        <taxon>Bryopsida</taxon>
        <taxon>Funariidae</taxon>
        <taxon>Funariales</taxon>
        <taxon>Funariaceae</taxon>
        <taxon>Physcomitrium</taxon>
    </lineage>
</organism>
<dbReference type="Gramene" id="Pp3c19_16147V3.1">
    <property type="protein sequence ID" value="Pp3c19_16147V3.1"/>
    <property type="gene ID" value="Pp3c19_16147"/>
</dbReference>
<keyword evidence="1" id="KW-0472">Membrane</keyword>
<reference evidence="2 4" key="1">
    <citation type="journal article" date="2008" name="Science">
        <title>The Physcomitrella genome reveals evolutionary insights into the conquest of land by plants.</title>
        <authorList>
            <person name="Rensing S."/>
            <person name="Lang D."/>
            <person name="Zimmer A."/>
            <person name="Terry A."/>
            <person name="Salamov A."/>
            <person name="Shapiro H."/>
            <person name="Nishiyama T."/>
            <person name="Perroud P.-F."/>
            <person name="Lindquist E."/>
            <person name="Kamisugi Y."/>
            <person name="Tanahashi T."/>
            <person name="Sakakibara K."/>
            <person name="Fujita T."/>
            <person name="Oishi K."/>
            <person name="Shin-I T."/>
            <person name="Kuroki Y."/>
            <person name="Toyoda A."/>
            <person name="Suzuki Y."/>
            <person name="Hashimoto A."/>
            <person name="Yamaguchi K."/>
            <person name="Sugano A."/>
            <person name="Kohara Y."/>
            <person name="Fujiyama A."/>
            <person name="Anterola A."/>
            <person name="Aoki S."/>
            <person name="Ashton N."/>
            <person name="Barbazuk W.B."/>
            <person name="Barker E."/>
            <person name="Bennetzen J."/>
            <person name="Bezanilla M."/>
            <person name="Blankenship R."/>
            <person name="Cho S.H."/>
            <person name="Dutcher S."/>
            <person name="Estelle M."/>
            <person name="Fawcett J.A."/>
            <person name="Gundlach H."/>
            <person name="Hanada K."/>
            <person name="Heyl A."/>
            <person name="Hicks K.A."/>
            <person name="Hugh J."/>
            <person name="Lohr M."/>
            <person name="Mayer K."/>
            <person name="Melkozernov A."/>
            <person name="Murata T."/>
            <person name="Nelson D."/>
            <person name="Pils B."/>
            <person name="Prigge M."/>
            <person name="Reiss B."/>
            <person name="Renner T."/>
            <person name="Rombauts S."/>
            <person name="Rushton P."/>
            <person name="Sanderfoot A."/>
            <person name="Schween G."/>
            <person name="Shiu S.-H."/>
            <person name="Stueber K."/>
            <person name="Theodoulou F.L."/>
            <person name="Tu H."/>
            <person name="Van de Peer Y."/>
            <person name="Verrier P.J."/>
            <person name="Waters E."/>
            <person name="Wood A."/>
            <person name="Yang L."/>
            <person name="Cove D."/>
            <person name="Cuming A."/>
            <person name="Hasebe M."/>
            <person name="Lucas S."/>
            <person name="Mishler D.B."/>
            <person name="Reski R."/>
            <person name="Grigoriev I."/>
            <person name="Quatrano R.S."/>
            <person name="Boore J.L."/>
        </authorList>
    </citation>
    <scope>NUCLEOTIDE SEQUENCE [LARGE SCALE GENOMIC DNA]</scope>
    <source>
        <strain evidence="3 4">cv. Gransden 2004</strain>
    </source>
</reference>